<comment type="caution">
    <text evidence="3">The sequence shown here is derived from an EMBL/GenBank/DDBJ whole genome shotgun (WGS) entry which is preliminary data.</text>
</comment>
<name>A0ABQ1FBT5_9BACL</name>
<dbReference type="Pfam" id="PF01022">
    <property type="entry name" value="HTH_5"/>
    <property type="match status" value="1"/>
</dbReference>
<dbReference type="SMART" id="SM00418">
    <property type="entry name" value="HTH_ARSR"/>
    <property type="match status" value="1"/>
</dbReference>
<dbReference type="InterPro" id="IPR011991">
    <property type="entry name" value="ArsR-like_HTH"/>
</dbReference>
<dbReference type="InterPro" id="IPR036390">
    <property type="entry name" value="WH_DNA-bd_sf"/>
</dbReference>
<feature type="domain" description="HTH arsR-type" evidence="2">
    <location>
        <begin position="22"/>
        <end position="116"/>
    </location>
</feature>
<accession>A0ABQ1FBT5</accession>
<dbReference type="PANTHER" id="PTHR38600">
    <property type="entry name" value="TRANSCRIPTIONAL REGULATORY PROTEIN"/>
    <property type="match status" value="1"/>
</dbReference>
<dbReference type="Gene3D" id="1.10.10.10">
    <property type="entry name" value="Winged helix-like DNA-binding domain superfamily/Winged helix DNA-binding domain"/>
    <property type="match status" value="1"/>
</dbReference>
<protein>
    <submittedName>
        <fullName evidence="3">Transcriptional regulator</fullName>
    </submittedName>
</protein>
<dbReference type="Proteomes" id="UP000615455">
    <property type="component" value="Unassembled WGS sequence"/>
</dbReference>
<dbReference type="InterPro" id="IPR001845">
    <property type="entry name" value="HTH_ArsR_DNA-bd_dom"/>
</dbReference>
<gene>
    <name evidence="3" type="primary">arsR</name>
    <name evidence="3" type="ORF">GCM10008018_58980</name>
</gene>
<dbReference type="SUPFAM" id="SSF46785">
    <property type="entry name" value="Winged helix' DNA-binding domain"/>
    <property type="match status" value="1"/>
</dbReference>
<keyword evidence="4" id="KW-1185">Reference proteome</keyword>
<dbReference type="NCBIfam" id="NF033788">
    <property type="entry name" value="HTH_metalloreg"/>
    <property type="match status" value="1"/>
</dbReference>
<dbReference type="PANTHER" id="PTHR38600:SF2">
    <property type="entry name" value="SLL0088 PROTEIN"/>
    <property type="match status" value="1"/>
</dbReference>
<dbReference type="CDD" id="cd00090">
    <property type="entry name" value="HTH_ARSR"/>
    <property type="match status" value="1"/>
</dbReference>
<proteinExistence type="predicted"/>
<evidence type="ECO:0000259" key="2">
    <source>
        <dbReference type="PROSITE" id="PS50987"/>
    </source>
</evidence>
<dbReference type="PROSITE" id="PS50987">
    <property type="entry name" value="HTH_ARSR_2"/>
    <property type="match status" value="1"/>
</dbReference>
<dbReference type="EMBL" id="BMHE01000047">
    <property type="protein sequence ID" value="GGA05152.1"/>
    <property type="molecule type" value="Genomic_DNA"/>
</dbReference>
<keyword evidence="1" id="KW-0238">DNA-binding</keyword>
<evidence type="ECO:0000256" key="1">
    <source>
        <dbReference type="ARBA" id="ARBA00023125"/>
    </source>
</evidence>
<organism evidence="3 4">
    <name type="scientific">Paenibacillus marchantiophytorum</name>
    <dbReference type="NCBI Taxonomy" id="1619310"/>
    <lineage>
        <taxon>Bacteria</taxon>
        <taxon>Bacillati</taxon>
        <taxon>Bacillota</taxon>
        <taxon>Bacilli</taxon>
        <taxon>Bacillales</taxon>
        <taxon>Paenibacillaceae</taxon>
        <taxon>Paenibacillus</taxon>
    </lineage>
</organism>
<evidence type="ECO:0000313" key="3">
    <source>
        <dbReference type="EMBL" id="GGA05152.1"/>
    </source>
</evidence>
<sequence length="133" mass="15757">MRVLIRYICLTLDKNPPKLKRMVKYNDELLNDVFQVLSDPTRREIIRRLAVGEMTVMNLAKPFEMSLPAVSKHLKVLEKAGLVSVRKEGTYRFYYLNPTVVENAHEWLMDLRKFWTAQVFNLEHFLDNQSKED</sequence>
<reference evidence="4" key="1">
    <citation type="journal article" date="2019" name="Int. J. Syst. Evol. Microbiol.">
        <title>The Global Catalogue of Microorganisms (GCM) 10K type strain sequencing project: providing services to taxonomists for standard genome sequencing and annotation.</title>
        <authorList>
            <consortium name="The Broad Institute Genomics Platform"/>
            <consortium name="The Broad Institute Genome Sequencing Center for Infectious Disease"/>
            <person name="Wu L."/>
            <person name="Ma J."/>
        </authorList>
    </citation>
    <scope>NUCLEOTIDE SEQUENCE [LARGE SCALE GENOMIC DNA]</scope>
    <source>
        <strain evidence="4">CGMCC 1.15043</strain>
    </source>
</reference>
<dbReference type="InterPro" id="IPR036388">
    <property type="entry name" value="WH-like_DNA-bd_sf"/>
</dbReference>
<dbReference type="PRINTS" id="PR00778">
    <property type="entry name" value="HTHARSR"/>
</dbReference>
<evidence type="ECO:0000313" key="4">
    <source>
        <dbReference type="Proteomes" id="UP000615455"/>
    </source>
</evidence>